<keyword evidence="1 3" id="KW-0378">Hydrolase</keyword>
<gene>
    <name evidence="3" type="ORF">BJY01DRAFT_237174</name>
</gene>
<dbReference type="Pfam" id="PF07859">
    <property type="entry name" value="Abhydrolase_3"/>
    <property type="match status" value="1"/>
</dbReference>
<reference evidence="3 4" key="1">
    <citation type="submission" date="2024-07" db="EMBL/GenBank/DDBJ databases">
        <title>Section-level genome sequencing and comparative genomics of Aspergillus sections Usti and Cavernicolus.</title>
        <authorList>
            <consortium name="Lawrence Berkeley National Laboratory"/>
            <person name="Nybo J.L."/>
            <person name="Vesth T.C."/>
            <person name="Theobald S."/>
            <person name="Frisvad J.C."/>
            <person name="Larsen T.O."/>
            <person name="Kjaerboelling I."/>
            <person name="Rothschild-Mancinelli K."/>
            <person name="Lyhne E.K."/>
            <person name="Kogle M.E."/>
            <person name="Barry K."/>
            <person name="Clum A."/>
            <person name="Na H."/>
            <person name="Ledsgaard L."/>
            <person name="Lin J."/>
            <person name="Lipzen A."/>
            <person name="Kuo A."/>
            <person name="Riley R."/>
            <person name="Mondo S."/>
            <person name="Labutti K."/>
            <person name="Haridas S."/>
            <person name="Pangalinan J."/>
            <person name="Salamov A.A."/>
            <person name="Simmons B.A."/>
            <person name="Magnuson J.K."/>
            <person name="Chen J."/>
            <person name="Drula E."/>
            <person name="Henrissat B."/>
            <person name="Wiebenga A."/>
            <person name="Lubbers R.J."/>
            <person name="Gomes A.C."/>
            <person name="Makela M.R."/>
            <person name="Stajich J."/>
            <person name="Grigoriev I.V."/>
            <person name="Mortensen U.H."/>
            <person name="De Vries R.P."/>
            <person name="Baker S.E."/>
            <person name="Andersen M.R."/>
        </authorList>
    </citation>
    <scope>NUCLEOTIDE SEQUENCE [LARGE SCALE GENOMIC DNA]</scope>
    <source>
        <strain evidence="3 4">CBS 123904</strain>
    </source>
</reference>
<sequence>MSPPTSLPEMSRPPYDPELQPKLNGIDSSIFRSVEAIRAVSNAFSLDTALAGLPHMEHTEHVVKTLEGPVELSVFTNKGSTSTSRPAVYIVHGGGQISGTRFSAVDAIIRWFDGIDIVAVCVEYRVAPEHPAPAALNDSYAGLVWVFDNAVKLGIDPARIMVMGGSGGGPIAAGCALLARENQRPKLLAQMLVCPMLDDRGETASAQQFKDCGPWSGTTNQMAWDCVLGRERPSHVDHLVVPARATDLKGLPQTFIDVGEAEVFRDEAVAYASLLWKCGVSTELHVWRGAFHGTLHSPALCKSTVVD</sequence>
<feature type="domain" description="Alpha/beta hydrolase fold-3" evidence="2">
    <location>
        <begin position="90"/>
        <end position="294"/>
    </location>
</feature>
<dbReference type="Proteomes" id="UP001610446">
    <property type="component" value="Unassembled WGS sequence"/>
</dbReference>
<comment type="caution">
    <text evidence="3">The sequence shown here is derived from an EMBL/GenBank/DDBJ whole genome shotgun (WGS) entry which is preliminary data.</text>
</comment>
<dbReference type="EMBL" id="JBFXLU010000135">
    <property type="protein sequence ID" value="KAL2839278.1"/>
    <property type="molecule type" value="Genomic_DNA"/>
</dbReference>
<evidence type="ECO:0000313" key="3">
    <source>
        <dbReference type="EMBL" id="KAL2839278.1"/>
    </source>
</evidence>
<name>A0ABR4JJX6_9EURO</name>
<dbReference type="InterPro" id="IPR013094">
    <property type="entry name" value="AB_hydrolase_3"/>
</dbReference>
<dbReference type="InterPro" id="IPR050300">
    <property type="entry name" value="GDXG_lipolytic_enzyme"/>
</dbReference>
<dbReference type="InterPro" id="IPR029058">
    <property type="entry name" value="AB_hydrolase_fold"/>
</dbReference>
<organism evidence="3 4">
    <name type="scientific">Aspergillus pseudoustus</name>
    <dbReference type="NCBI Taxonomy" id="1810923"/>
    <lineage>
        <taxon>Eukaryota</taxon>
        <taxon>Fungi</taxon>
        <taxon>Dikarya</taxon>
        <taxon>Ascomycota</taxon>
        <taxon>Pezizomycotina</taxon>
        <taxon>Eurotiomycetes</taxon>
        <taxon>Eurotiomycetidae</taxon>
        <taxon>Eurotiales</taxon>
        <taxon>Aspergillaceae</taxon>
        <taxon>Aspergillus</taxon>
        <taxon>Aspergillus subgen. Nidulantes</taxon>
    </lineage>
</organism>
<dbReference type="PANTHER" id="PTHR48081:SF8">
    <property type="entry name" value="ALPHA_BETA HYDROLASE FOLD-3 DOMAIN-CONTAINING PROTEIN-RELATED"/>
    <property type="match status" value="1"/>
</dbReference>
<protein>
    <submittedName>
        <fullName evidence="3">Alpha/Beta hydrolase protein</fullName>
    </submittedName>
</protein>
<dbReference type="GO" id="GO:0016787">
    <property type="term" value="F:hydrolase activity"/>
    <property type="evidence" value="ECO:0007669"/>
    <property type="project" value="UniProtKB-KW"/>
</dbReference>
<dbReference type="SUPFAM" id="SSF53474">
    <property type="entry name" value="alpha/beta-Hydrolases"/>
    <property type="match status" value="1"/>
</dbReference>
<evidence type="ECO:0000256" key="1">
    <source>
        <dbReference type="ARBA" id="ARBA00022801"/>
    </source>
</evidence>
<keyword evidence="4" id="KW-1185">Reference proteome</keyword>
<dbReference type="Gene3D" id="3.40.50.1820">
    <property type="entry name" value="alpha/beta hydrolase"/>
    <property type="match status" value="1"/>
</dbReference>
<dbReference type="PANTHER" id="PTHR48081">
    <property type="entry name" value="AB HYDROLASE SUPERFAMILY PROTEIN C4A8.06C"/>
    <property type="match status" value="1"/>
</dbReference>
<evidence type="ECO:0000313" key="4">
    <source>
        <dbReference type="Proteomes" id="UP001610446"/>
    </source>
</evidence>
<evidence type="ECO:0000259" key="2">
    <source>
        <dbReference type="Pfam" id="PF07859"/>
    </source>
</evidence>
<proteinExistence type="predicted"/>
<accession>A0ABR4JJX6</accession>